<evidence type="ECO:0000256" key="1">
    <source>
        <dbReference type="ARBA" id="ARBA00004196"/>
    </source>
</evidence>
<evidence type="ECO:0000313" key="4">
    <source>
        <dbReference type="EMBL" id="PKY97934.1"/>
    </source>
</evidence>
<comment type="subcellular location">
    <subcellularLocation>
        <location evidence="1">Cell envelope</location>
    </subcellularLocation>
</comment>
<dbReference type="InterPro" id="IPR013378">
    <property type="entry name" value="InlB-like_B-rpt"/>
</dbReference>
<evidence type="ECO:0000313" key="5">
    <source>
        <dbReference type="Proteomes" id="UP000234778"/>
    </source>
</evidence>
<protein>
    <recommendedName>
        <fullName evidence="6">Cell wall-binding protein</fullName>
    </recommendedName>
</protein>
<dbReference type="EMBL" id="PKHA01000016">
    <property type="protein sequence ID" value="PKY97934.1"/>
    <property type="molecule type" value="Genomic_DNA"/>
</dbReference>
<name>A0A2I1KQM8_9ACTO</name>
<dbReference type="Gene3D" id="2.60.40.4270">
    <property type="entry name" value="Listeria-Bacteroides repeat domain"/>
    <property type="match status" value="2"/>
</dbReference>
<dbReference type="InterPro" id="IPR042229">
    <property type="entry name" value="Listeria/Bacterioides_rpt_sf"/>
</dbReference>
<dbReference type="NCBIfam" id="TIGR02543">
    <property type="entry name" value="List_Bact_rpt"/>
    <property type="match status" value="1"/>
</dbReference>
<proteinExistence type="predicted"/>
<feature type="compositionally biased region" description="Low complexity" evidence="2">
    <location>
        <begin position="51"/>
        <end position="83"/>
    </location>
</feature>
<dbReference type="GO" id="GO:0030313">
    <property type="term" value="C:cell envelope"/>
    <property type="evidence" value="ECO:0007669"/>
    <property type="project" value="UniProtKB-SubCell"/>
</dbReference>
<evidence type="ECO:0000256" key="3">
    <source>
        <dbReference type="SAM" id="SignalP"/>
    </source>
</evidence>
<dbReference type="Proteomes" id="UP000234778">
    <property type="component" value="Unassembled WGS sequence"/>
</dbReference>
<sequence>MHRLPRFKRTLSVLTAALVSLTLVSPVTGAFAEDDPAPVAAVTEVAEEPASEAPAPQEAADAATDPAADPATEEAAAAPVAPDVSVEKDAAMDDAAAEPAVLTELWVNGSTGDDANAGAADATALKSLAKALELQKNSNGAIKTIHVAGAFDALPAATIPAGVTLVVSADTTMAGAGANGLTLAKGSTLRGENGVTLSMSGFDTAILVQNGATLTDGTYVLNGNKVGLNAQGAITGTSREALNISIDSTTGAQTGRAFFYSGTARFAHATLKVSGIPVMAKKDDPDYGPWGGRGASLYLDDVSMSTEGIRFNVQGASSTVQMKDSTFMVKGTFTKKNFFGFVLDKEALGFIGGTPSLIEGSHIIVDGAVFTMQGRQTYRNSTIEVKNSGMGAMNINWGANVTFDSSTIKVDENVSQTKIVVGGSSEAVNDRSSVTLTGDTVLLTPAKGTGATTYDGIALGPTGQAFVVTGGSYLTAFDGKSNLANTQATNGEANGNEKLSLFTLADSSVSVLNPLNKNGQAYEYRVANATSDGQKHVWVPAATMTFALNDPALADDAKISAAKFADKSTADKTVKAIRGHAVAVASSVVAGSTEVPAEPSAEGYEFLGWFYKDASGKEQAFDAAATAVTGDMTVYAKWENPAVKYSVVYHTNLATDTAYSATYSAPDRAYTAISVADAAAKEPAFNAQGRTFVSWNTKADGTGETVNPGDDRTLAEDVASVDLYAQWQLNVTPFPYQGTINADMWGDSASGQADSKSALIVDADAGESFSLTGAVDVSAIKQQMTAIEGQFPGVKPEDIRLSGTASTFTAALTLPEGVTVPSDLDASKVQAEGLGSLFKVDDVTVSGRTVTVKLGLTQSFDTYLGLKEAVNGAGNGVAPTGAAFRAAPTSPFTDQITLTIPGFTLAEGVGAGELTATGTVAGSMQALAQGGDAAVKFDLSWNGTQVEGGKDVRATDDTTIQQTILVKKALELGLPADMLASAQRAGEAAPSAGTDTTSKAPLGVYQGDKINLTGTIDTKGIKDQMVGIEATYGVVNDENGQKAISIADPASTFTATFTVPEGMTLPAVLTKDTVVDTGFADTFEVSDLKVEGKTVTVTFNLKNASGIKTYADLKAAVYALDDTMKLTVPGIAIDEGVADGTELTVTGGVSGTFSAVATGESGKVRDFSFKWTGTQTDEGRDARATGDVIQLTVATPTPLDLDLPSDILGDGETEHASVHQTLRGDTVDLTGAVDITGIKEQMEAIEGQFNKPDPKTIAVDLKGFGFTATMTVPEGMELPTDLSKVTADGLARTFKVSSTKVDGKTFTVTFELADRLTSGSERITNYFQLKQAVAAAGVAEGESSWLKITVPGVKVTQDAPLNTDLTVTGAVSGFFKAVATGASGTQRTFSFRWNGSQWADGKDAAAPDGDASIRYTTRIPAPMALTLPGDILSGGDTEHEAVYAVYPGRTLDLTGAVKIDGIK</sequence>
<feature type="non-terminal residue" evidence="4">
    <location>
        <position position="1463"/>
    </location>
</feature>
<evidence type="ECO:0008006" key="6">
    <source>
        <dbReference type="Google" id="ProtNLM"/>
    </source>
</evidence>
<feature type="signal peptide" evidence="3">
    <location>
        <begin position="1"/>
        <end position="32"/>
    </location>
</feature>
<evidence type="ECO:0000256" key="2">
    <source>
        <dbReference type="SAM" id="MobiDB-lite"/>
    </source>
</evidence>
<feature type="chain" id="PRO_5014122531" description="Cell wall-binding protein" evidence="3">
    <location>
        <begin position="33"/>
        <end position="1463"/>
    </location>
</feature>
<gene>
    <name evidence="4" type="ORF">CYJ26_10260</name>
</gene>
<feature type="region of interest" description="Disordered" evidence="2">
    <location>
        <begin position="43"/>
        <end position="83"/>
    </location>
</feature>
<organism evidence="4 5">
    <name type="scientific">Actinomyces urogenitalis</name>
    <dbReference type="NCBI Taxonomy" id="103621"/>
    <lineage>
        <taxon>Bacteria</taxon>
        <taxon>Bacillati</taxon>
        <taxon>Actinomycetota</taxon>
        <taxon>Actinomycetes</taxon>
        <taxon>Actinomycetales</taxon>
        <taxon>Actinomycetaceae</taxon>
        <taxon>Actinomyces</taxon>
    </lineage>
</organism>
<dbReference type="Pfam" id="PF09479">
    <property type="entry name" value="Flg_new"/>
    <property type="match status" value="2"/>
</dbReference>
<keyword evidence="3" id="KW-0732">Signal</keyword>
<accession>A0A2I1KQM8</accession>
<comment type="caution">
    <text evidence="4">The sequence shown here is derived from an EMBL/GenBank/DDBJ whole genome shotgun (WGS) entry which is preliminary data.</text>
</comment>
<reference evidence="4 5" key="1">
    <citation type="submission" date="2017-12" db="EMBL/GenBank/DDBJ databases">
        <title>Phylogenetic diversity of female urinary microbiome.</title>
        <authorList>
            <person name="Thomas-White K."/>
            <person name="Wolfe A.J."/>
        </authorList>
    </citation>
    <scope>NUCLEOTIDE SEQUENCE [LARGE SCALE GENOMIC DNA]</scope>
    <source>
        <strain evidence="4 5">UMB0319</strain>
    </source>
</reference>